<name>A0ABN8GRT1_9BACL</name>
<dbReference type="InterPro" id="IPR015875">
    <property type="entry name" value="IMP_DH/GMP_Rdtase_CS"/>
</dbReference>
<dbReference type="Pfam" id="PF00478">
    <property type="entry name" value="IMPDH"/>
    <property type="match status" value="1"/>
</dbReference>
<dbReference type="SUPFAM" id="SSF51412">
    <property type="entry name" value="Inosine monophosphate dehydrogenase (IMPDH)"/>
    <property type="match status" value="1"/>
</dbReference>
<sequence length="485" mass="52053">MREDKFGKEGLTFDDVLLVPRKSEVFGKEIDVSTQLAPGVKLNIPFISSAMDTVTESALAIAMAREGGIGIIHKNMPIELQAEHVDRVKRSESGVITNPFSLTPEHHVYDAEELMAKYRISGVPIVNENNRLVGILTNRDLRFVHDYSIKIKEVMTQEGLVTAPVGTTLQQAEGILQKHKIEKLPLVDENFGLKGLITIKDIEKAIQFPNSAKDAQGRLLVGAAVGVSKDVLERAAALVTAGIDVIVVDSAHGHHINIAETVKKLRAQYPELPIIAGNVATGDGTRDLIKAGASMVKVGIGPGSICTTRIIAGIGVPQITAIYDCAQAAAEFGVPIIADGGIKYSGDVVKAIAAGASAVMIGSLFAGTEESPGESEIFQGRRYKVYRGMGSLGAMKEGSKDRYFQENESKLVPEGIEGRVAYKGPMADTVYQLVGGLRSGMGYCGARNIQELIHDTQFVRITGAGLKESHPHDIQITKEAPNYSM</sequence>
<accession>A0ABN8GRT1</accession>
<evidence type="ECO:0000256" key="6">
    <source>
        <dbReference type="ARBA" id="ARBA00022958"/>
    </source>
</evidence>
<feature type="binding site" evidence="11">
    <location>
        <position position="304"/>
    </location>
    <ligand>
        <name>IMP</name>
        <dbReference type="ChEBI" id="CHEBI:58053"/>
    </ligand>
</feature>
<keyword evidence="17" id="KW-1185">Reference proteome</keyword>
<feature type="binding site" description="in other chain" evidence="11">
    <location>
        <position position="301"/>
    </location>
    <ligand>
        <name>K(+)</name>
        <dbReference type="ChEBI" id="CHEBI:29103"/>
        <note>ligand shared between two tetrameric partners</note>
    </ligand>
</feature>
<dbReference type="SUPFAM" id="SSF54631">
    <property type="entry name" value="CBS-domain pair"/>
    <property type="match status" value="1"/>
</dbReference>
<dbReference type="Pfam" id="PF00571">
    <property type="entry name" value="CBS"/>
    <property type="match status" value="2"/>
</dbReference>
<dbReference type="CDD" id="cd00381">
    <property type="entry name" value="IMPDH"/>
    <property type="match status" value="1"/>
</dbReference>
<feature type="active site" description="Thioimidate intermediate" evidence="11">
    <location>
        <position position="306"/>
    </location>
</feature>
<dbReference type="GO" id="GO:0003938">
    <property type="term" value="F:IMP dehydrogenase activity"/>
    <property type="evidence" value="ECO:0007669"/>
    <property type="project" value="UniProtKB-EC"/>
</dbReference>
<keyword evidence="9 12" id="KW-0129">CBS domain</keyword>
<comment type="cofactor">
    <cofactor evidence="1 11">
        <name>K(+)</name>
        <dbReference type="ChEBI" id="CHEBI:29103"/>
    </cofactor>
</comment>
<feature type="binding site" evidence="11">
    <location>
        <begin position="362"/>
        <end position="363"/>
    </location>
    <ligand>
        <name>IMP</name>
        <dbReference type="ChEBI" id="CHEBI:58053"/>
    </ligand>
</feature>
<feature type="active site" description="Proton acceptor" evidence="11">
    <location>
        <position position="402"/>
    </location>
</feature>
<feature type="binding site" description="in other chain" evidence="11">
    <location>
        <position position="306"/>
    </location>
    <ligand>
        <name>K(+)</name>
        <dbReference type="ChEBI" id="CHEBI:29103"/>
        <note>ligand shared between two tetrameric partners</note>
    </ligand>
</feature>
<dbReference type="HAMAP" id="MF_01964">
    <property type="entry name" value="IMPDH"/>
    <property type="match status" value="1"/>
</dbReference>
<comment type="caution">
    <text evidence="11">Lacks conserved residue(s) required for the propagation of feature annotation.</text>
</comment>
<dbReference type="InterPro" id="IPR013785">
    <property type="entry name" value="Aldolase_TIM"/>
</dbReference>
<evidence type="ECO:0000259" key="15">
    <source>
        <dbReference type="PROSITE" id="PS51371"/>
    </source>
</evidence>
<keyword evidence="5 11" id="KW-0658">Purine biosynthesis</keyword>
<keyword evidence="4 11" id="KW-0332">GMP biosynthesis</keyword>
<feature type="binding site" evidence="11">
    <location>
        <begin position="299"/>
        <end position="301"/>
    </location>
    <ligand>
        <name>NAD(+)</name>
        <dbReference type="ChEBI" id="CHEBI:57540"/>
    </ligand>
</feature>
<comment type="subunit">
    <text evidence="11">Homotetramer.</text>
</comment>
<dbReference type="SMART" id="SM01240">
    <property type="entry name" value="IMPDH"/>
    <property type="match status" value="1"/>
</dbReference>
<dbReference type="CDD" id="cd04601">
    <property type="entry name" value="CBS_pair_IMPDH"/>
    <property type="match status" value="1"/>
</dbReference>
<organism evidence="16 17">
    <name type="scientific">Paenibacillus allorhizoplanae</name>
    <dbReference type="NCBI Taxonomy" id="2905648"/>
    <lineage>
        <taxon>Bacteria</taxon>
        <taxon>Bacillati</taxon>
        <taxon>Bacillota</taxon>
        <taxon>Bacilli</taxon>
        <taxon>Bacillales</taxon>
        <taxon>Paenibacillaceae</taxon>
        <taxon>Paenibacillus</taxon>
    </lineage>
</organism>
<feature type="binding site" evidence="11">
    <location>
        <position position="414"/>
    </location>
    <ligand>
        <name>IMP</name>
        <dbReference type="ChEBI" id="CHEBI:58053"/>
    </ligand>
</feature>
<feature type="binding site" evidence="11">
    <location>
        <begin position="339"/>
        <end position="341"/>
    </location>
    <ligand>
        <name>IMP</name>
        <dbReference type="ChEBI" id="CHEBI:58053"/>
    </ligand>
</feature>
<dbReference type="EMBL" id="CAKMMW010000014">
    <property type="protein sequence ID" value="CAH1216288.1"/>
    <property type="molecule type" value="Genomic_DNA"/>
</dbReference>
<dbReference type="InterPro" id="IPR001093">
    <property type="entry name" value="IMP_DH_GMPRt"/>
</dbReference>
<evidence type="ECO:0000256" key="7">
    <source>
        <dbReference type="ARBA" id="ARBA00023002"/>
    </source>
</evidence>
<keyword evidence="3 11" id="KW-0479">Metal-binding</keyword>
<dbReference type="InterPro" id="IPR005990">
    <property type="entry name" value="IMP_DH"/>
</dbReference>
<feature type="binding site" evidence="11">
    <location>
        <position position="468"/>
    </location>
    <ligand>
        <name>K(+)</name>
        <dbReference type="ChEBI" id="CHEBI:29103"/>
        <note>ligand shared between two tetrameric partners</note>
    </ligand>
</feature>
<dbReference type="Gene3D" id="3.20.20.70">
    <property type="entry name" value="Aldolase class I"/>
    <property type="match status" value="1"/>
</dbReference>
<feature type="binding site" evidence="11">
    <location>
        <position position="470"/>
    </location>
    <ligand>
        <name>K(+)</name>
        <dbReference type="ChEBI" id="CHEBI:29103"/>
        <note>ligand shared between two tetrameric partners</note>
    </ligand>
</feature>
<comment type="activity regulation">
    <text evidence="11">Mycophenolic acid (MPA) is a non-competitive inhibitor that prevents formation of the closed enzyme conformation by binding to the same site as the amobile flap. In contrast, mizoribine monophosphate (MZP) is a competitive inhibitor that induces the closed conformation. MPA is a potent inhibitor of mammalian IMPDHs but a poor inhibitor of the bacterial enzymes. MZP is a more potent inhibitor of bacterial IMPDH.</text>
</comment>
<feature type="domain" description="CBS" evidence="15">
    <location>
        <begin position="155"/>
        <end position="213"/>
    </location>
</feature>
<keyword evidence="6 11" id="KW-0630">Potassium</keyword>
<evidence type="ECO:0000313" key="16">
    <source>
        <dbReference type="EMBL" id="CAH1216288.1"/>
    </source>
</evidence>
<evidence type="ECO:0000256" key="3">
    <source>
        <dbReference type="ARBA" id="ARBA00022723"/>
    </source>
</evidence>
<evidence type="ECO:0000256" key="10">
    <source>
        <dbReference type="ARBA" id="ARBA00048028"/>
    </source>
</evidence>
<keyword evidence="7 11" id="KW-0560">Oxidoreductase</keyword>
<feature type="binding site" evidence="11">
    <location>
        <begin position="386"/>
        <end position="390"/>
    </location>
    <ligand>
        <name>IMP</name>
        <dbReference type="ChEBI" id="CHEBI:58053"/>
    </ligand>
</feature>
<dbReference type="InterPro" id="IPR000644">
    <property type="entry name" value="CBS_dom"/>
</dbReference>
<feature type="binding site" description="in other chain" evidence="11">
    <location>
        <position position="303"/>
    </location>
    <ligand>
        <name>K(+)</name>
        <dbReference type="ChEBI" id="CHEBI:29103"/>
        <note>ligand shared between two tetrameric partners</note>
    </ligand>
</feature>
<evidence type="ECO:0000256" key="14">
    <source>
        <dbReference type="RuleBase" id="RU003928"/>
    </source>
</evidence>
<evidence type="ECO:0000256" key="4">
    <source>
        <dbReference type="ARBA" id="ARBA00022749"/>
    </source>
</evidence>
<evidence type="ECO:0000256" key="9">
    <source>
        <dbReference type="ARBA" id="ARBA00023122"/>
    </source>
</evidence>
<keyword evidence="8 11" id="KW-0520">NAD</keyword>
<dbReference type="InterPro" id="IPR046342">
    <property type="entry name" value="CBS_dom_sf"/>
</dbReference>
<evidence type="ECO:0000313" key="17">
    <source>
        <dbReference type="Proteomes" id="UP000838821"/>
    </source>
</evidence>
<protein>
    <recommendedName>
        <fullName evidence="11 14">Inosine-5'-monophosphate dehydrogenase</fullName>
        <shortName evidence="11">IMP dehydrogenase</shortName>
        <shortName evidence="11">IMPD</shortName>
        <shortName evidence="11">IMPDH</shortName>
        <ecNumber evidence="11 14">1.1.1.205</ecNumber>
    </recommendedName>
</protein>
<evidence type="ECO:0000256" key="1">
    <source>
        <dbReference type="ARBA" id="ARBA00001958"/>
    </source>
</evidence>
<evidence type="ECO:0000256" key="12">
    <source>
        <dbReference type="PROSITE-ProRule" id="PRU00703"/>
    </source>
</evidence>
<feature type="binding site" evidence="11">
    <location>
        <position position="249"/>
    </location>
    <ligand>
        <name>NAD(+)</name>
        <dbReference type="ChEBI" id="CHEBI:57540"/>
    </ligand>
</feature>
<evidence type="ECO:0000256" key="13">
    <source>
        <dbReference type="RuleBase" id="RU003927"/>
    </source>
</evidence>
<dbReference type="PROSITE" id="PS00487">
    <property type="entry name" value="IMP_DH_GMP_RED"/>
    <property type="match status" value="1"/>
</dbReference>
<dbReference type="PROSITE" id="PS51371">
    <property type="entry name" value="CBS"/>
    <property type="match status" value="2"/>
</dbReference>
<dbReference type="PANTHER" id="PTHR11911:SF111">
    <property type="entry name" value="INOSINE-5'-MONOPHOSPHATE DEHYDROGENASE"/>
    <property type="match status" value="1"/>
</dbReference>
<dbReference type="EC" id="1.1.1.205" evidence="11 14"/>
<gene>
    <name evidence="16" type="primary">guaB_1</name>
    <name evidence="11" type="synonym">guaB</name>
    <name evidence="16" type="ORF">PAECIP111891_04420</name>
</gene>
<dbReference type="SMART" id="SM00116">
    <property type="entry name" value="CBS"/>
    <property type="match status" value="2"/>
</dbReference>
<dbReference type="PIRSF" id="PIRSF000130">
    <property type="entry name" value="IMPDH"/>
    <property type="match status" value="1"/>
</dbReference>
<dbReference type="NCBIfam" id="TIGR01302">
    <property type="entry name" value="IMP_dehydrog"/>
    <property type="match status" value="1"/>
</dbReference>
<comment type="function">
    <text evidence="11">Catalyzes the conversion of inosine 5'-phosphate (IMP) to xanthosine 5'-phosphate (XMP), the first committed and rate-limiting step in the de novo synthesis of guanine nucleotides, and therefore plays an important role in the regulation of cell growth.</text>
</comment>
<evidence type="ECO:0000256" key="11">
    <source>
        <dbReference type="HAMAP-Rule" id="MF_01964"/>
    </source>
</evidence>
<dbReference type="RefSeq" id="WP_171633418.1">
    <property type="nucleotide sequence ID" value="NZ_CAKMMW010000014.1"/>
</dbReference>
<comment type="caution">
    <text evidence="16">The sequence shown here is derived from an EMBL/GenBank/DDBJ whole genome shotgun (WGS) entry which is preliminary data.</text>
</comment>
<dbReference type="Proteomes" id="UP000838821">
    <property type="component" value="Unassembled WGS sequence"/>
</dbReference>
<feature type="binding site" evidence="11">
    <location>
        <position position="469"/>
    </location>
    <ligand>
        <name>K(+)</name>
        <dbReference type="ChEBI" id="CHEBI:29103"/>
        <note>ligand shared between two tetrameric partners</note>
    </ligand>
</feature>
<evidence type="ECO:0000256" key="5">
    <source>
        <dbReference type="ARBA" id="ARBA00022755"/>
    </source>
</evidence>
<reference evidence="16" key="1">
    <citation type="submission" date="2022-01" db="EMBL/GenBank/DDBJ databases">
        <authorList>
            <person name="Criscuolo A."/>
        </authorList>
    </citation>
    <scope>NUCLEOTIDE SEQUENCE</scope>
    <source>
        <strain evidence="16">CIP111891</strain>
    </source>
</reference>
<comment type="pathway">
    <text evidence="11 14">Purine metabolism; XMP biosynthesis via de novo pathway; XMP from IMP: step 1/1.</text>
</comment>
<dbReference type="PANTHER" id="PTHR11911">
    <property type="entry name" value="INOSINE-5-MONOPHOSPHATE DEHYDROGENASE RELATED"/>
    <property type="match status" value="1"/>
</dbReference>
<evidence type="ECO:0000256" key="2">
    <source>
        <dbReference type="ARBA" id="ARBA00005502"/>
    </source>
</evidence>
<evidence type="ECO:0000256" key="8">
    <source>
        <dbReference type="ARBA" id="ARBA00023027"/>
    </source>
</evidence>
<comment type="catalytic activity">
    <reaction evidence="10 11 14">
        <text>IMP + NAD(+) + H2O = XMP + NADH + H(+)</text>
        <dbReference type="Rhea" id="RHEA:11708"/>
        <dbReference type="ChEBI" id="CHEBI:15377"/>
        <dbReference type="ChEBI" id="CHEBI:15378"/>
        <dbReference type="ChEBI" id="CHEBI:57464"/>
        <dbReference type="ChEBI" id="CHEBI:57540"/>
        <dbReference type="ChEBI" id="CHEBI:57945"/>
        <dbReference type="ChEBI" id="CHEBI:58053"/>
        <dbReference type="EC" id="1.1.1.205"/>
    </reaction>
</comment>
<feature type="domain" description="CBS" evidence="15">
    <location>
        <begin position="95"/>
        <end position="151"/>
    </location>
</feature>
<proteinExistence type="inferred from homology"/>
<comment type="similarity">
    <text evidence="2 11 13">Belongs to the IMPDH/GMPR family.</text>
</comment>